<feature type="compositionally biased region" description="Basic residues" evidence="1">
    <location>
        <begin position="53"/>
        <end position="64"/>
    </location>
</feature>
<dbReference type="Proteomes" id="UP000797356">
    <property type="component" value="Chromosome 5"/>
</dbReference>
<protein>
    <submittedName>
        <fullName evidence="3">Uncharacterized protein</fullName>
    </submittedName>
</protein>
<evidence type="ECO:0000256" key="1">
    <source>
        <dbReference type="SAM" id="MobiDB-lite"/>
    </source>
</evidence>
<reference evidence="3" key="2">
    <citation type="submission" date="2019-07" db="EMBL/GenBank/DDBJ databases">
        <authorList>
            <person name="Yang Y."/>
            <person name="Bocs S."/>
            <person name="Baudouin L."/>
        </authorList>
    </citation>
    <scope>NUCLEOTIDE SEQUENCE</scope>
    <source>
        <tissue evidence="3">Spear leaf of Hainan Tall coconut</tissue>
    </source>
</reference>
<reference evidence="3" key="1">
    <citation type="journal article" date="2017" name="Gigascience">
        <title>The genome draft of coconut (Cocos nucifera).</title>
        <authorList>
            <person name="Xiao Y."/>
            <person name="Xu P."/>
            <person name="Fan H."/>
            <person name="Baudouin L."/>
            <person name="Xia W."/>
            <person name="Bocs S."/>
            <person name="Xu J."/>
            <person name="Li Q."/>
            <person name="Guo A."/>
            <person name="Zhou L."/>
            <person name="Li J."/>
            <person name="Wu Y."/>
            <person name="Ma Z."/>
            <person name="Armero A."/>
            <person name="Issali A.E."/>
            <person name="Liu N."/>
            <person name="Peng M."/>
            <person name="Yang Y."/>
        </authorList>
    </citation>
    <scope>NUCLEOTIDE SEQUENCE</scope>
    <source>
        <tissue evidence="3">Spear leaf of Hainan Tall coconut</tissue>
    </source>
</reference>
<evidence type="ECO:0000313" key="3">
    <source>
        <dbReference type="EMBL" id="KAG1342104.1"/>
    </source>
</evidence>
<feature type="region of interest" description="Disordered" evidence="1">
    <location>
        <begin position="32"/>
        <end position="156"/>
    </location>
</feature>
<dbReference type="EMBL" id="CM017876">
    <property type="protein sequence ID" value="KAG1342104.1"/>
    <property type="molecule type" value="Genomic_DNA"/>
</dbReference>
<organism evidence="3 4">
    <name type="scientific">Cocos nucifera</name>
    <name type="common">Coconut palm</name>
    <dbReference type="NCBI Taxonomy" id="13894"/>
    <lineage>
        <taxon>Eukaryota</taxon>
        <taxon>Viridiplantae</taxon>
        <taxon>Streptophyta</taxon>
        <taxon>Embryophyta</taxon>
        <taxon>Tracheophyta</taxon>
        <taxon>Spermatophyta</taxon>
        <taxon>Magnoliopsida</taxon>
        <taxon>Liliopsida</taxon>
        <taxon>Arecaceae</taxon>
        <taxon>Arecoideae</taxon>
        <taxon>Cocoseae</taxon>
        <taxon>Attaleinae</taxon>
        <taxon>Cocos</taxon>
    </lineage>
</organism>
<feature type="compositionally biased region" description="Basic residues" evidence="1">
    <location>
        <begin position="110"/>
        <end position="119"/>
    </location>
</feature>
<accession>A0A8K0N1D4</accession>
<feature type="compositionally biased region" description="Acidic residues" evidence="1">
    <location>
        <begin position="138"/>
        <end position="156"/>
    </location>
</feature>
<evidence type="ECO:0000313" key="4">
    <source>
        <dbReference type="Proteomes" id="UP000797356"/>
    </source>
</evidence>
<keyword evidence="2" id="KW-0732">Signal</keyword>
<dbReference type="AlphaFoldDB" id="A0A8K0N1D4"/>
<gene>
    <name evidence="3" type="ORF">COCNU_05G003330</name>
</gene>
<feature type="compositionally biased region" description="Polar residues" evidence="1">
    <location>
        <begin position="80"/>
        <end position="89"/>
    </location>
</feature>
<name>A0A8K0N1D4_COCNU</name>
<sequence>MMAKACSRFPSFTLTLMPLLHCFSCAVAAAAAGPTPTTGSGRRRNGKDELPHHSVHGRRRRISKVIKPGPGFEPDKAPNQWVSGPTVGSTVEPAVQCTREEEAEGGGSQGRRRQRGKGVKRTEEEEEEEAAEGGREPMEEEAEGGEGREEEEEAEG</sequence>
<comment type="caution">
    <text evidence="3">The sequence shown here is derived from an EMBL/GenBank/DDBJ whole genome shotgun (WGS) entry which is preliminary data.</text>
</comment>
<feature type="signal peptide" evidence="2">
    <location>
        <begin position="1"/>
        <end position="32"/>
    </location>
</feature>
<evidence type="ECO:0000256" key="2">
    <source>
        <dbReference type="SAM" id="SignalP"/>
    </source>
</evidence>
<keyword evidence="4" id="KW-1185">Reference proteome</keyword>
<feature type="chain" id="PRO_5035464616" evidence="2">
    <location>
        <begin position="33"/>
        <end position="156"/>
    </location>
</feature>
<proteinExistence type="predicted"/>